<comment type="similarity">
    <text evidence="1">Belongs to the glycosyl hydrolase 15 family.</text>
</comment>
<evidence type="ECO:0000256" key="3">
    <source>
        <dbReference type="ARBA" id="ARBA00023295"/>
    </source>
</evidence>
<gene>
    <name evidence="6" type="ORF">ISP15_17395</name>
</gene>
<dbReference type="Gene3D" id="1.50.10.10">
    <property type="match status" value="1"/>
</dbReference>
<dbReference type="InterPro" id="IPR012341">
    <property type="entry name" value="6hp_glycosidase-like_sf"/>
</dbReference>
<evidence type="ECO:0000259" key="4">
    <source>
        <dbReference type="Pfam" id="PF00723"/>
    </source>
</evidence>
<dbReference type="InterPro" id="IPR014718">
    <property type="entry name" value="GH-type_carb-bd"/>
</dbReference>
<accession>A0ABW8JLX5</accession>
<sequence length="773" mass="84525">MNAPGWPGLSPTWASSAKDIVGTALGAGRVWYTIGYGILNEVFWPSCSLPQIRDLGFIVAGDGFWSEVKRENCYEISTLEPDIPLVRITHRHARYMLELECLADPSRDVVLIRYRLHGEDLKLYTLLAPHLEGSGYGNNAQVLPHGLAAMKGSSALMLAASHGFARGSAGYVGVSDGWQDFHQHGAMYWDYSVAPNGNVALMGELASGEGELALAFANTAEGAQTLALSSLASGWEIIRERFIDGWQRWTGELDPPGATDAQRDAVRRAAMVLKAHVDRAFPGALVASLSVPWGDTRDDPGGYHLVWSRDAVEAGLALLASGHAQAARNMLAYLIATQHPDGHWAQNFYCDGRPYWTGVQLDEAALPVLLAAKLADSGCLDGLQPQATSMVRRALQFVARTGPFSPQDRWEENAGINPFSVGVSIAALVAGVTGGFLEGSDCDYALSLADDWNARIEAWVYVRGTALDHQHGVHGHYVRIAPPGQTAQRSHVALRNRGTEELPARDLLGLEYLYLVRLGLRQANDPRMADTTKLIDALLRFDTPQGPYYRRYNEDGYGEHEDGRAFDGTGVGRAWPLLSGERGHYAVLAGEDPQPYLDAMLASASQGGMIPEQVWDSEPIEARHLFPGRPTGSAMPLVWAHAELIKLVATITSGEPVERLPAVAARYRTSSTPAQAHWREQAPCEVVDRGMPLLIEGERPFQLRVGIDGWQKPVDLDSEPLGFGLHGVRIDAKQLGALHALDFTRHFADGRGWEGHDWRIWLKPILKHRQATA</sequence>
<feature type="domain" description="GH15-like" evidence="4">
    <location>
        <begin position="262"/>
        <end position="647"/>
    </location>
</feature>
<reference evidence="6 7" key="1">
    <citation type="submission" date="2020-10" db="EMBL/GenBank/DDBJ databases">
        <title>Phylogeny of dyella-like bacteria.</title>
        <authorList>
            <person name="Fu J."/>
        </authorList>
    </citation>
    <scope>NUCLEOTIDE SEQUENCE [LARGE SCALE GENOMIC DNA]</scope>
    <source>
        <strain evidence="6 7">JP1</strain>
    </source>
</reference>
<dbReference type="SUPFAM" id="SSF48208">
    <property type="entry name" value="Six-hairpin glycosidases"/>
    <property type="match status" value="1"/>
</dbReference>
<dbReference type="InterPro" id="IPR015220">
    <property type="entry name" value="Glucodextranase_N"/>
</dbReference>
<dbReference type="InterPro" id="IPR046966">
    <property type="entry name" value="Glucoamylase_active_site"/>
</dbReference>
<proteinExistence type="inferred from homology"/>
<keyword evidence="2" id="KW-0378">Hydrolase</keyword>
<dbReference type="RefSeq" id="WP_404549147.1">
    <property type="nucleotide sequence ID" value="NZ_JADIKJ010000024.1"/>
</dbReference>
<evidence type="ECO:0000259" key="5">
    <source>
        <dbReference type="Pfam" id="PF09137"/>
    </source>
</evidence>
<dbReference type="Gene3D" id="2.70.98.10">
    <property type="match status" value="1"/>
</dbReference>
<feature type="domain" description="Glucodextranase N-terminal" evidence="5">
    <location>
        <begin position="3"/>
        <end position="250"/>
    </location>
</feature>
<dbReference type="PANTHER" id="PTHR31616:SF0">
    <property type="entry name" value="GLUCAN 1,4-ALPHA-GLUCOSIDASE"/>
    <property type="match status" value="1"/>
</dbReference>
<dbReference type="PANTHER" id="PTHR31616">
    <property type="entry name" value="TREHALASE"/>
    <property type="match status" value="1"/>
</dbReference>
<dbReference type="Pfam" id="PF09137">
    <property type="entry name" value="Glucodextran_N"/>
    <property type="match status" value="1"/>
</dbReference>
<name>A0ABW8JLX5_9GAMM</name>
<keyword evidence="3" id="KW-0326">Glycosidase</keyword>
<dbReference type="SUPFAM" id="SSF74650">
    <property type="entry name" value="Galactose mutarotase-like"/>
    <property type="match status" value="1"/>
</dbReference>
<dbReference type="Proteomes" id="UP001620461">
    <property type="component" value="Unassembled WGS sequence"/>
</dbReference>
<dbReference type="CDD" id="cd07430">
    <property type="entry name" value="GH15_N"/>
    <property type="match status" value="1"/>
</dbReference>
<dbReference type="InterPro" id="IPR011013">
    <property type="entry name" value="Gal_mutarotase_sf_dom"/>
</dbReference>
<evidence type="ECO:0000256" key="1">
    <source>
        <dbReference type="ARBA" id="ARBA00006188"/>
    </source>
</evidence>
<organism evidence="6 7">
    <name type="scientific">Dyella jejuensis</name>
    <dbReference type="NCBI Taxonomy" id="1432009"/>
    <lineage>
        <taxon>Bacteria</taxon>
        <taxon>Pseudomonadati</taxon>
        <taxon>Pseudomonadota</taxon>
        <taxon>Gammaproteobacteria</taxon>
        <taxon>Lysobacterales</taxon>
        <taxon>Rhodanobacteraceae</taxon>
        <taxon>Dyella</taxon>
    </lineage>
</organism>
<dbReference type="PROSITE" id="PS00820">
    <property type="entry name" value="GLUCOAMYLASE"/>
    <property type="match status" value="1"/>
</dbReference>
<dbReference type="InterPro" id="IPR011613">
    <property type="entry name" value="GH15-like"/>
</dbReference>
<dbReference type="Pfam" id="PF00723">
    <property type="entry name" value="Glyco_hydro_15"/>
    <property type="match status" value="1"/>
</dbReference>
<evidence type="ECO:0000313" key="6">
    <source>
        <dbReference type="EMBL" id="MFK2902115.1"/>
    </source>
</evidence>
<dbReference type="InterPro" id="IPR008928">
    <property type="entry name" value="6-hairpin_glycosidase_sf"/>
</dbReference>
<protein>
    <submittedName>
        <fullName evidence="6">Glucan 1,4-alpha-glucosidase</fullName>
    </submittedName>
</protein>
<evidence type="ECO:0000256" key="2">
    <source>
        <dbReference type="ARBA" id="ARBA00022801"/>
    </source>
</evidence>
<comment type="caution">
    <text evidence="6">The sequence shown here is derived from an EMBL/GenBank/DDBJ whole genome shotgun (WGS) entry which is preliminary data.</text>
</comment>
<evidence type="ECO:0000313" key="7">
    <source>
        <dbReference type="Proteomes" id="UP001620461"/>
    </source>
</evidence>
<keyword evidence="7" id="KW-1185">Reference proteome</keyword>
<dbReference type="EMBL" id="JADIKJ010000024">
    <property type="protein sequence ID" value="MFK2902115.1"/>
    <property type="molecule type" value="Genomic_DNA"/>
</dbReference>